<keyword evidence="3" id="KW-0649">Protein kinase inhibitor</keyword>
<evidence type="ECO:0000256" key="1">
    <source>
        <dbReference type="ARBA" id="ARBA00004123"/>
    </source>
</evidence>
<accession>A0A9U8E6X0</accession>
<comment type="subcellular location">
    <subcellularLocation>
        <location evidence="1">Nucleus</location>
    </subcellularLocation>
</comment>
<feature type="region of interest" description="Disordered" evidence="6">
    <location>
        <begin position="183"/>
        <end position="219"/>
    </location>
</feature>
<evidence type="ECO:0000256" key="3">
    <source>
        <dbReference type="ARBA" id="ARBA00023013"/>
    </source>
</evidence>
<keyword evidence="5" id="KW-0131">Cell cycle</keyword>
<evidence type="ECO:0000256" key="6">
    <source>
        <dbReference type="SAM" id="MobiDB-lite"/>
    </source>
</evidence>
<evidence type="ECO:0000256" key="5">
    <source>
        <dbReference type="ARBA" id="ARBA00023306"/>
    </source>
</evidence>
<dbReference type="InterPro" id="IPR044898">
    <property type="entry name" value="CDI_dom_sf"/>
</dbReference>
<gene>
    <name evidence="9" type="primary">LOC106060777</name>
</gene>
<feature type="region of interest" description="Disordered" evidence="6">
    <location>
        <begin position="131"/>
        <end position="154"/>
    </location>
</feature>
<evidence type="ECO:0000313" key="9">
    <source>
        <dbReference type="RefSeq" id="XP_013074232.2"/>
    </source>
</evidence>
<evidence type="ECO:0000259" key="7">
    <source>
        <dbReference type="Pfam" id="PF02234"/>
    </source>
</evidence>
<dbReference type="Pfam" id="PF02234">
    <property type="entry name" value="CDI"/>
    <property type="match status" value="1"/>
</dbReference>
<dbReference type="InterPro" id="IPR003175">
    <property type="entry name" value="CDI_dom"/>
</dbReference>
<dbReference type="AlphaFoldDB" id="A0A9U8E6X0"/>
<dbReference type="RefSeq" id="XP_013074232.2">
    <property type="nucleotide sequence ID" value="XM_013218778.2"/>
</dbReference>
<feature type="domain" description="Cyclin-dependent kinase inhibitor" evidence="7">
    <location>
        <begin position="22"/>
        <end position="74"/>
    </location>
</feature>
<dbReference type="PANTHER" id="PTHR10265">
    <property type="entry name" value="CYCLIN-DEPENDENT KINASE INHIBITOR 1"/>
    <property type="match status" value="1"/>
</dbReference>
<evidence type="ECO:0000256" key="4">
    <source>
        <dbReference type="ARBA" id="ARBA00023242"/>
    </source>
</evidence>
<comment type="similarity">
    <text evidence="2">Belongs to the CDI family.</text>
</comment>
<evidence type="ECO:0000256" key="2">
    <source>
        <dbReference type="ARBA" id="ARBA00006726"/>
    </source>
</evidence>
<reference evidence="9" key="1">
    <citation type="submission" date="2025-08" db="UniProtKB">
        <authorList>
            <consortium name="RefSeq"/>
        </authorList>
    </citation>
    <scope>IDENTIFICATION</scope>
</reference>
<evidence type="ECO:0000313" key="8">
    <source>
        <dbReference type="Proteomes" id="UP001165740"/>
    </source>
</evidence>
<dbReference type="GO" id="GO:0004861">
    <property type="term" value="F:cyclin-dependent protein serine/threonine kinase inhibitor activity"/>
    <property type="evidence" value="ECO:0007669"/>
    <property type="project" value="InterPro"/>
</dbReference>
<dbReference type="GO" id="GO:0051726">
    <property type="term" value="P:regulation of cell cycle"/>
    <property type="evidence" value="ECO:0007669"/>
    <property type="project" value="InterPro"/>
</dbReference>
<dbReference type="Proteomes" id="UP001165740">
    <property type="component" value="Chromosome 6"/>
</dbReference>
<dbReference type="Gene3D" id="4.10.365.10">
    <property type="entry name" value="p27"/>
    <property type="match status" value="1"/>
</dbReference>
<dbReference type="PANTHER" id="PTHR10265:SF45">
    <property type="entry name" value="DACAPO"/>
    <property type="match status" value="1"/>
</dbReference>
<dbReference type="OrthoDB" id="6373236at2759"/>
<dbReference type="GO" id="GO:0005634">
    <property type="term" value="C:nucleus"/>
    <property type="evidence" value="ECO:0007669"/>
    <property type="project" value="UniProtKB-SubCell"/>
</dbReference>
<organism evidence="8 9">
    <name type="scientific">Biomphalaria glabrata</name>
    <name type="common">Bloodfluke planorb</name>
    <name type="synonym">Freshwater snail</name>
    <dbReference type="NCBI Taxonomy" id="6526"/>
    <lineage>
        <taxon>Eukaryota</taxon>
        <taxon>Metazoa</taxon>
        <taxon>Spiralia</taxon>
        <taxon>Lophotrochozoa</taxon>
        <taxon>Mollusca</taxon>
        <taxon>Gastropoda</taxon>
        <taxon>Heterobranchia</taxon>
        <taxon>Euthyneura</taxon>
        <taxon>Panpulmonata</taxon>
        <taxon>Hygrophila</taxon>
        <taxon>Lymnaeoidea</taxon>
        <taxon>Planorbidae</taxon>
        <taxon>Biomphalaria</taxon>
    </lineage>
</organism>
<dbReference type="KEGG" id="bgt:106060777"/>
<dbReference type="GeneID" id="106060777"/>
<name>A0A9U8E6X0_BIOGL</name>
<keyword evidence="4" id="KW-0539">Nucleus</keyword>
<sequence>MYTALAEMIMLPNDKKKNFVRNLFGVADQETRHQDLVKQESFFEDSTRLFMEKWNFDPVTEKSTAGGKYDWELVVSTENIPAFYTKKYVHVSDNSRKPSRITGRTSAAKRKLNYSDFETDNKAEVVSTDSNLNNTRVPSKGETVTLSAGSDSISKPSVPCATELPFGLRSCSNPELVEMVSSEFVTPPPQSKQSYITDFMPAKKRRQNSDQKNTQHRPS</sequence>
<proteinExistence type="inferred from homology"/>
<protein>
    <submittedName>
        <fullName evidence="9">Uncharacterized protein LOC106060777</fullName>
    </submittedName>
</protein>
<keyword evidence="8" id="KW-1185">Reference proteome</keyword>